<reference evidence="2" key="1">
    <citation type="submission" date="2020-07" db="EMBL/GenBank/DDBJ databases">
        <title>Metabolic diversity and evolutionary history of the archaeal phylum ###Micrarchaeota### uncovered from a freshwater lake metagenome.</title>
        <authorList>
            <person name="Kadnikov V.V."/>
            <person name="Savvichev A.S."/>
            <person name="Mardanov A.V."/>
            <person name="Beletsky A.V."/>
            <person name="Chupakov A.V."/>
            <person name="Kokryatskaya N.M."/>
            <person name="Pimenov N.V."/>
            <person name="Ravin N.V."/>
        </authorList>
    </citation>
    <scope>NUCLEOTIDE SEQUENCE [LARGE SCALE GENOMIC DNA]</scope>
</reference>
<name>A0A7D6BT42_FERL1</name>
<dbReference type="KEGG" id="flt:Sv326_0786"/>
<protein>
    <submittedName>
        <fullName evidence="1">Uncharacterized protein</fullName>
    </submittedName>
</protein>
<evidence type="ECO:0000313" key="2">
    <source>
        <dbReference type="Proteomes" id="UP000510821"/>
    </source>
</evidence>
<proteinExistence type="predicted"/>
<evidence type="ECO:0000313" key="1">
    <source>
        <dbReference type="EMBL" id="QLJ52961.1"/>
    </source>
</evidence>
<sequence>MWKGQTSAEFLLISAIGVTLLLFTLYSMQSGMRSIAPSVSTARFADSLETIYGNADMLREGSQRIVSLNIPDGLTAYSQTQIAEGEYLSLFTFRGMNFSRVSPYRLFIFPSNFTFSKGRHVARMYCSKPGEVIVEFVY</sequence>
<dbReference type="EMBL" id="CP058998">
    <property type="protein sequence ID" value="QLJ52961.1"/>
    <property type="molecule type" value="Genomic_DNA"/>
</dbReference>
<dbReference type="AlphaFoldDB" id="A0A7D6BT42"/>
<accession>A0A7D6BT42</accession>
<organism evidence="1 2">
    <name type="scientific">Fermentimicrarchaeum limneticum</name>
    <dbReference type="NCBI Taxonomy" id="2795018"/>
    <lineage>
        <taxon>Archaea</taxon>
        <taxon>Candidatus Micrarchaeota</taxon>
        <taxon>Candidatus Fermentimicrarchaeales</taxon>
        <taxon>Candidatus Fermentimicrarchaeaceae</taxon>
        <taxon>Candidatus Fermentimicrarchaeum</taxon>
    </lineage>
</organism>
<dbReference type="Proteomes" id="UP000510821">
    <property type="component" value="Chromosome"/>
</dbReference>
<gene>
    <name evidence="1" type="ORF">Sv326_0786</name>
</gene>